<evidence type="ECO:0000313" key="1">
    <source>
        <dbReference type="EMBL" id="NEZ55778.1"/>
    </source>
</evidence>
<dbReference type="SUPFAM" id="SSF53448">
    <property type="entry name" value="Nucleotide-diphospho-sugar transferases"/>
    <property type="match status" value="1"/>
</dbReference>
<sequence length="210" mass="23535">MRGDIVHTSACLMLFTRYPEAGNTKTRLIPYLGAAQAAELQRWMTASMANEMAALRPDIDRQIHFSGGSLSQMQAWLGRQFTYLPQFSGGLGSRLHQAFVENFRSGRDAVVAIGADCPQLSTRHFEQAFKQLKTHDVVLGPAADGGYYLIGLNRPQFQLFENIPWGTGEVFERTIAIANHLNLSVVTLEQLRDVDRPEDLELLNQIPIYI</sequence>
<organism evidence="1 2">
    <name type="scientific">Adonisia turfae CCMR0081</name>
    <dbReference type="NCBI Taxonomy" id="2292702"/>
    <lineage>
        <taxon>Bacteria</taxon>
        <taxon>Bacillati</taxon>
        <taxon>Cyanobacteriota</taxon>
        <taxon>Adonisia</taxon>
        <taxon>Adonisia turfae</taxon>
    </lineage>
</organism>
<dbReference type="AlphaFoldDB" id="A0A6M0RHR8"/>
<accession>A0A6M0RHR8</accession>
<protein>
    <submittedName>
        <fullName evidence="1">Glycosyltransferase</fullName>
    </submittedName>
</protein>
<dbReference type="InterPro" id="IPR029044">
    <property type="entry name" value="Nucleotide-diphossugar_trans"/>
</dbReference>
<dbReference type="InterPro" id="IPR018641">
    <property type="entry name" value="Trfase_1_rSAM/seldom-assoc"/>
</dbReference>
<dbReference type="Gene3D" id="3.90.550.10">
    <property type="entry name" value="Spore Coat Polysaccharide Biosynthesis Protein SpsA, Chain A"/>
    <property type="match status" value="1"/>
</dbReference>
<keyword evidence="2" id="KW-1185">Reference proteome</keyword>
<dbReference type="PANTHER" id="PTHR36529:SF1">
    <property type="entry name" value="GLYCOSYLTRANSFERASE"/>
    <property type="match status" value="1"/>
</dbReference>
<dbReference type="PANTHER" id="PTHR36529">
    <property type="entry name" value="SLL1095 PROTEIN"/>
    <property type="match status" value="1"/>
</dbReference>
<dbReference type="NCBIfam" id="TIGR04282">
    <property type="entry name" value="glyco_like_cofC"/>
    <property type="match status" value="1"/>
</dbReference>
<dbReference type="GO" id="GO:0016740">
    <property type="term" value="F:transferase activity"/>
    <property type="evidence" value="ECO:0007669"/>
    <property type="project" value="UniProtKB-KW"/>
</dbReference>
<dbReference type="Pfam" id="PF09837">
    <property type="entry name" value="DUF2064"/>
    <property type="match status" value="1"/>
</dbReference>
<keyword evidence="1" id="KW-0808">Transferase</keyword>
<dbReference type="Proteomes" id="UP000481033">
    <property type="component" value="Unassembled WGS sequence"/>
</dbReference>
<gene>
    <name evidence="1" type="ORF">DXZ20_08855</name>
</gene>
<proteinExistence type="predicted"/>
<comment type="caution">
    <text evidence="1">The sequence shown here is derived from an EMBL/GenBank/DDBJ whole genome shotgun (WGS) entry which is preliminary data.</text>
</comment>
<name>A0A6M0RHR8_9CYAN</name>
<reference evidence="1 2" key="1">
    <citation type="journal article" date="2020" name="Microb. Ecol.">
        <title>Ecogenomics of the Marine Benthic Filamentous Cyanobacterium Adonisia.</title>
        <authorList>
            <person name="Walter J.M."/>
            <person name="Coutinho F.H."/>
            <person name="Leomil L."/>
            <person name="Hargreaves P.I."/>
            <person name="Campeao M.E."/>
            <person name="Vieira V.V."/>
            <person name="Silva B.S."/>
            <person name="Fistarol G.O."/>
            <person name="Salomon P.S."/>
            <person name="Sawabe T."/>
            <person name="Mino S."/>
            <person name="Hosokawa M."/>
            <person name="Miyashita H."/>
            <person name="Maruyama F."/>
            <person name="van Verk M.C."/>
            <person name="Dutilh B.E."/>
            <person name="Thompson C.C."/>
            <person name="Thompson F.L."/>
        </authorList>
    </citation>
    <scope>NUCLEOTIDE SEQUENCE [LARGE SCALE GENOMIC DNA]</scope>
    <source>
        <strain evidence="1 2">CCMR0081</strain>
    </source>
</reference>
<dbReference type="EMBL" id="QXHD01000004">
    <property type="protein sequence ID" value="NEZ55778.1"/>
    <property type="molecule type" value="Genomic_DNA"/>
</dbReference>
<evidence type="ECO:0000313" key="2">
    <source>
        <dbReference type="Proteomes" id="UP000481033"/>
    </source>
</evidence>